<keyword evidence="4" id="KW-1185">Reference proteome</keyword>
<dbReference type="RefSeq" id="WP_377303800.1">
    <property type="nucleotide sequence ID" value="NZ_CP180191.1"/>
</dbReference>
<evidence type="ECO:0000256" key="1">
    <source>
        <dbReference type="ARBA" id="ARBA00007227"/>
    </source>
</evidence>
<proteinExistence type="inferred from homology"/>
<dbReference type="PANTHER" id="PTHR43236:SF2">
    <property type="entry name" value="BLL0069 PROTEIN"/>
    <property type="match status" value="1"/>
</dbReference>
<dbReference type="Proteomes" id="UP001595556">
    <property type="component" value="Unassembled WGS sequence"/>
</dbReference>
<dbReference type="Pfam" id="PF13560">
    <property type="entry name" value="HTH_31"/>
    <property type="match status" value="1"/>
</dbReference>
<dbReference type="InterPro" id="IPR001387">
    <property type="entry name" value="Cro/C1-type_HTH"/>
</dbReference>
<evidence type="ECO:0000259" key="2">
    <source>
        <dbReference type="PROSITE" id="PS50943"/>
    </source>
</evidence>
<dbReference type="InterPro" id="IPR052345">
    <property type="entry name" value="Rad_response_metalloprotease"/>
</dbReference>
<dbReference type="PANTHER" id="PTHR43236">
    <property type="entry name" value="ANTITOXIN HIGA1"/>
    <property type="match status" value="1"/>
</dbReference>
<dbReference type="InterPro" id="IPR010982">
    <property type="entry name" value="Lambda_DNA-bd_dom_sf"/>
</dbReference>
<protein>
    <submittedName>
        <fullName evidence="3">ImmA/IrrE family metallo-endopeptidase</fullName>
    </submittedName>
</protein>
<comment type="similarity">
    <text evidence="1">Belongs to the short-chain fatty acyl-CoA assimilation regulator (ScfR) family.</text>
</comment>
<name>A0ABV7H6H7_9BURK</name>
<comment type="caution">
    <text evidence="3">The sequence shown here is derived from an EMBL/GenBank/DDBJ whole genome shotgun (WGS) entry which is preliminary data.</text>
</comment>
<dbReference type="EMBL" id="JBHRTI010000004">
    <property type="protein sequence ID" value="MFC3148141.1"/>
    <property type="molecule type" value="Genomic_DNA"/>
</dbReference>
<organism evidence="3 4">
    <name type="scientific">Piscinibacterium candidicorallinum</name>
    <dbReference type="NCBI Taxonomy" id="1793872"/>
    <lineage>
        <taxon>Bacteria</taxon>
        <taxon>Pseudomonadati</taxon>
        <taxon>Pseudomonadota</taxon>
        <taxon>Betaproteobacteria</taxon>
        <taxon>Burkholderiales</taxon>
        <taxon>Piscinibacterium</taxon>
    </lineage>
</organism>
<dbReference type="PROSITE" id="PS50943">
    <property type="entry name" value="HTH_CROC1"/>
    <property type="match status" value="1"/>
</dbReference>
<accession>A0ABV7H6H7</accession>
<dbReference type="SUPFAM" id="SSF47413">
    <property type="entry name" value="lambda repressor-like DNA-binding domains"/>
    <property type="match status" value="1"/>
</dbReference>
<reference evidence="4" key="1">
    <citation type="journal article" date="2019" name="Int. J. Syst. Evol. Microbiol.">
        <title>The Global Catalogue of Microorganisms (GCM) 10K type strain sequencing project: providing services to taxonomists for standard genome sequencing and annotation.</title>
        <authorList>
            <consortium name="The Broad Institute Genomics Platform"/>
            <consortium name="The Broad Institute Genome Sequencing Center for Infectious Disease"/>
            <person name="Wu L."/>
            <person name="Ma J."/>
        </authorList>
    </citation>
    <scope>NUCLEOTIDE SEQUENCE [LARGE SCALE GENOMIC DNA]</scope>
    <source>
        <strain evidence="4">KCTC 52168</strain>
    </source>
</reference>
<feature type="domain" description="HTH cro/C1-type" evidence="2">
    <location>
        <begin position="9"/>
        <end position="61"/>
    </location>
</feature>
<evidence type="ECO:0000313" key="4">
    <source>
        <dbReference type="Proteomes" id="UP001595556"/>
    </source>
</evidence>
<dbReference type="InterPro" id="IPR010359">
    <property type="entry name" value="IrrE_HExxH"/>
</dbReference>
<dbReference type="Gene3D" id="1.10.10.2910">
    <property type="match status" value="1"/>
</dbReference>
<sequence>MNPEVFQWARESSGLSVDEAAHALELGSAEKLIKIERGEEVPTRSVLLRMAKRYRRPLLTFYLPRPPRAGFRGQDFRTLPAKPPVSDEALLDALIRDVNARHQLLKSALEDEGALEPLPYVGSKTLASDPARVAESIALRLGVNRDAFRAQKTTEAAFSYLRAGAEQAGVFVLLVGDLGNYHSALPVETYRGFSIADPIAPFIVLNDQDARSAWSFTLLHELAHIWLGQSGISGGRDDQEVEKFCNEVAAAFLMDAVELDPLADALQGEDLGLVDELSEFAGRRNLSRKMVAYALLKAGLVSHARWARLDAELTNRWLKEKQKRKADAKTKDGAPDYYTVRRHRLGSAMLSAVRRNLSNGNLTVTKAAKVLGVKPRSVTSLLSKPPALG</sequence>
<dbReference type="Pfam" id="PF06114">
    <property type="entry name" value="Peptidase_M78"/>
    <property type="match status" value="1"/>
</dbReference>
<dbReference type="CDD" id="cd00093">
    <property type="entry name" value="HTH_XRE"/>
    <property type="match status" value="1"/>
</dbReference>
<gene>
    <name evidence="3" type="ORF">ACFOEN_10850</name>
</gene>
<evidence type="ECO:0000313" key="3">
    <source>
        <dbReference type="EMBL" id="MFC3148141.1"/>
    </source>
</evidence>